<gene>
    <name evidence="2" type="ORF">GPA21_15925</name>
</gene>
<proteinExistence type="predicted"/>
<comment type="caution">
    <text evidence="2">The sequence shown here is derived from an EMBL/GenBank/DDBJ whole genome shotgun (WGS) entry which is preliminary data.</text>
</comment>
<dbReference type="Gene3D" id="3.40.50.10420">
    <property type="entry name" value="NagB/RpiA/CoA transferase-like"/>
    <property type="match status" value="1"/>
</dbReference>
<evidence type="ECO:0000313" key="2">
    <source>
        <dbReference type="EMBL" id="NMG04446.1"/>
    </source>
</evidence>
<dbReference type="PANTHER" id="PTHR43682">
    <property type="entry name" value="LACTATE UTILIZATION PROTEIN C"/>
    <property type="match status" value="1"/>
</dbReference>
<accession>A0A972J9E8</accession>
<dbReference type="EMBL" id="WTVM01000121">
    <property type="protein sequence ID" value="NMG04446.1"/>
    <property type="molecule type" value="Genomic_DNA"/>
</dbReference>
<evidence type="ECO:0000259" key="1">
    <source>
        <dbReference type="Pfam" id="PF02589"/>
    </source>
</evidence>
<sequence>MSTARDEILGAIRGALGRGQLDDVTRAKLDAVEHAHIRPAFEGDLVERFVRKFESRAGTVTRVAKLSDVPKAVEAHRAQWHLPKRAAVGAALHKLKWAAGWEIHFDAAGIEETLSVSLAVCGIAETGSLLFASGPESPITHNFVPDDQVAVLPVEHIVKWFENAWPILRQREDGMPRATNIVSGPSRTADVEQTVQLGAHGPRRVHVVLVG</sequence>
<dbReference type="SUPFAM" id="SSF100950">
    <property type="entry name" value="NagB/RpiA/CoA transferase-like"/>
    <property type="match status" value="1"/>
</dbReference>
<dbReference type="PANTHER" id="PTHR43682:SF1">
    <property type="entry name" value="LACTATE UTILIZATION PROTEIN C"/>
    <property type="match status" value="1"/>
</dbReference>
<organism evidence="2 3">
    <name type="scientific">Azoarcus taiwanensis</name>
    <dbReference type="NCBI Taxonomy" id="666964"/>
    <lineage>
        <taxon>Bacteria</taxon>
        <taxon>Pseudomonadati</taxon>
        <taxon>Pseudomonadota</taxon>
        <taxon>Betaproteobacteria</taxon>
        <taxon>Rhodocyclales</taxon>
        <taxon>Zoogloeaceae</taxon>
        <taxon>Azoarcus</taxon>
    </lineage>
</organism>
<name>A0A972J9E8_9RHOO</name>
<evidence type="ECO:0000313" key="3">
    <source>
        <dbReference type="Proteomes" id="UP000599523"/>
    </source>
</evidence>
<feature type="domain" description="LUD" evidence="1">
    <location>
        <begin position="118"/>
        <end position="210"/>
    </location>
</feature>
<dbReference type="Proteomes" id="UP000599523">
    <property type="component" value="Unassembled WGS sequence"/>
</dbReference>
<dbReference type="Pfam" id="PF02589">
    <property type="entry name" value="LUD_dom"/>
    <property type="match status" value="1"/>
</dbReference>
<protein>
    <submittedName>
        <fullName evidence="2">Lactate utilization protein C</fullName>
    </submittedName>
</protein>
<dbReference type="InterPro" id="IPR024185">
    <property type="entry name" value="FTHF_cligase-like_sf"/>
</dbReference>
<keyword evidence="3" id="KW-1185">Reference proteome</keyword>
<reference evidence="2" key="1">
    <citation type="submission" date="2019-12" db="EMBL/GenBank/DDBJ databases">
        <title>Comparative genomics gives insights into the taxonomy of the Azoarcus-Aromatoleum group and reveals separate origins of nif in the plant-associated Azoarcus and non-plant-associated Aromatoleum sub-groups.</title>
        <authorList>
            <person name="Lafos M."/>
            <person name="Maluk M."/>
            <person name="Batista M."/>
            <person name="Junghare M."/>
            <person name="Carmona M."/>
            <person name="Faoro H."/>
            <person name="Cruz L.M."/>
            <person name="Battistoni F."/>
            <person name="De Souza E."/>
            <person name="Pedrosa F."/>
            <person name="Chen W.-M."/>
            <person name="Poole P.S."/>
            <person name="Dixon R.A."/>
            <person name="James E.K."/>
        </authorList>
    </citation>
    <scope>NUCLEOTIDE SEQUENCE</scope>
    <source>
        <strain evidence="2">NSC3</strain>
    </source>
</reference>
<dbReference type="InterPro" id="IPR003741">
    <property type="entry name" value="LUD_dom"/>
</dbReference>
<dbReference type="InterPro" id="IPR037171">
    <property type="entry name" value="NagB/RpiA_transferase-like"/>
</dbReference>
<dbReference type="AlphaFoldDB" id="A0A972J9E8"/>
<dbReference type="RefSeq" id="WP_168989116.1">
    <property type="nucleotide sequence ID" value="NZ_CAWPHM010000024.1"/>
</dbReference>